<dbReference type="OrthoDB" id="886353at2"/>
<keyword evidence="1" id="KW-0732">Signal</keyword>
<name>A0A558BVV4_9BACT</name>
<protein>
    <submittedName>
        <fullName evidence="2">Uncharacterized protein</fullName>
    </submittedName>
</protein>
<feature type="chain" id="PRO_5021806056" evidence="1">
    <location>
        <begin position="21"/>
        <end position="147"/>
    </location>
</feature>
<sequence length="147" mass="15571">MKLVAFSLLTLLTCAECAAAQEISSPASPDAVSASSLPDSVRQAVHQLFKRGRLYSTIGGLSGLLVASSGVTYVVRDGVGWSSGIDIVLGGSAVAASAMGKARYSRRQERKVLSALEQGYPLPTYVAELVPLLPKRNRQMILSSLYK</sequence>
<reference evidence="2 3" key="1">
    <citation type="submission" date="2019-07" db="EMBL/GenBank/DDBJ databases">
        <title>Hymenobacter sp. straun FUR1 Genome sequencing and assembly.</title>
        <authorList>
            <person name="Chhetri G."/>
        </authorList>
    </citation>
    <scope>NUCLEOTIDE SEQUENCE [LARGE SCALE GENOMIC DNA]</scope>
    <source>
        <strain evidence="2 3">Fur1</strain>
    </source>
</reference>
<dbReference type="AlphaFoldDB" id="A0A558BVV4"/>
<evidence type="ECO:0000256" key="1">
    <source>
        <dbReference type="SAM" id="SignalP"/>
    </source>
</evidence>
<accession>A0A558BVV4</accession>
<evidence type="ECO:0000313" key="3">
    <source>
        <dbReference type="Proteomes" id="UP000317624"/>
    </source>
</evidence>
<organism evidence="2 3">
    <name type="scientific">Hymenobacter setariae</name>
    <dbReference type="NCBI Taxonomy" id="2594794"/>
    <lineage>
        <taxon>Bacteria</taxon>
        <taxon>Pseudomonadati</taxon>
        <taxon>Bacteroidota</taxon>
        <taxon>Cytophagia</taxon>
        <taxon>Cytophagales</taxon>
        <taxon>Hymenobacteraceae</taxon>
        <taxon>Hymenobacter</taxon>
    </lineage>
</organism>
<dbReference type="Proteomes" id="UP000317624">
    <property type="component" value="Unassembled WGS sequence"/>
</dbReference>
<gene>
    <name evidence="2" type="ORF">FNT36_14340</name>
</gene>
<evidence type="ECO:0000313" key="2">
    <source>
        <dbReference type="EMBL" id="TVT40644.1"/>
    </source>
</evidence>
<dbReference type="EMBL" id="VMRJ01000003">
    <property type="protein sequence ID" value="TVT40644.1"/>
    <property type="molecule type" value="Genomic_DNA"/>
</dbReference>
<proteinExistence type="predicted"/>
<comment type="caution">
    <text evidence="2">The sequence shown here is derived from an EMBL/GenBank/DDBJ whole genome shotgun (WGS) entry which is preliminary data.</text>
</comment>
<feature type="signal peptide" evidence="1">
    <location>
        <begin position="1"/>
        <end position="20"/>
    </location>
</feature>
<keyword evidence="3" id="KW-1185">Reference proteome</keyword>